<dbReference type="PRINTS" id="PR00080">
    <property type="entry name" value="SDRFAMILY"/>
</dbReference>
<dbReference type="SUPFAM" id="SSF51735">
    <property type="entry name" value="NAD(P)-binding Rossmann-fold domains"/>
    <property type="match status" value="1"/>
</dbReference>
<keyword evidence="2 5" id="KW-0521">NADP</keyword>
<evidence type="ECO:0000313" key="8">
    <source>
        <dbReference type="Proteomes" id="UP000215914"/>
    </source>
</evidence>
<dbReference type="Pfam" id="PF13561">
    <property type="entry name" value="adh_short_C2"/>
    <property type="match status" value="1"/>
</dbReference>
<dbReference type="EC" id="1.1.1.-" evidence="5"/>
<dbReference type="CDD" id="cd05324">
    <property type="entry name" value="carb_red_PTCR-like_SDR_c"/>
    <property type="match status" value="1"/>
</dbReference>
<protein>
    <recommendedName>
        <fullName evidence="5">Short-chain dehydrogenase/reductase</fullName>
        <ecNumber evidence="5">1.1.1.-</ecNumber>
    </recommendedName>
</protein>
<dbReference type="PANTHER" id="PTHR43490">
    <property type="entry name" value="(+)-NEOMENTHOL DEHYDROGENASE"/>
    <property type="match status" value="1"/>
</dbReference>
<dbReference type="InterPro" id="IPR002347">
    <property type="entry name" value="SDR_fam"/>
</dbReference>
<dbReference type="Gramene" id="mRNA:HanXRQr2_Chr04g0179151">
    <property type="protein sequence ID" value="mRNA:HanXRQr2_Chr04g0179151"/>
    <property type="gene ID" value="HanXRQr2_Chr04g0179151"/>
</dbReference>
<evidence type="ECO:0000256" key="5">
    <source>
        <dbReference type="RuleBase" id="RU369024"/>
    </source>
</evidence>
<dbReference type="EMBL" id="CM007893">
    <property type="protein sequence ID" value="OTG29154.1"/>
    <property type="molecule type" value="Genomic_DNA"/>
</dbReference>
<evidence type="ECO:0000256" key="4">
    <source>
        <dbReference type="RuleBase" id="RU000363"/>
    </source>
</evidence>
<dbReference type="InterPro" id="IPR036291">
    <property type="entry name" value="NAD(P)-bd_dom_sf"/>
</dbReference>
<reference evidence="6 8" key="1">
    <citation type="journal article" date="2017" name="Nature">
        <title>The sunflower genome provides insights into oil metabolism, flowering and Asterid evolution.</title>
        <authorList>
            <person name="Badouin H."/>
            <person name="Gouzy J."/>
            <person name="Grassa C.J."/>
            <person name="Murat F."/>
            <person name="Staton S.E."/>
            <person name="Cottret L."/>
            <person name="Lelandais-Briere C."/>
            <person name="Owens G.L."/>
            <person name="Carrere S."/>
            <person name="Mayjonade B."/>
            <person name="Legrand L."/>
            <person name="Gill N."/>
            <person name="Kane N.C."/>
            <person name="Bowers J.E."/>
            <person name="Hubner S."/>
            <person name="Bellec A."/>
            <person name="Berard A."/>
            <person name="Berges H."/>
            <person name="Blanchet N."/>
            <person name="Boniface M.C."/>
            <person name="Brunel D."/>
            <person name="Catrice O."/>
            <person name="Chaidir N."/>
            <person name="Claudel C."/>
            <person name="Donnadieu C."/>
            <person name="Faraut T."/>
            <person name="Fievet G."/>
            <person name="Helmstetter N."/>
            <person name="King M."/>
            <person name="Knapp S.J."/>
            <person name="Lai Z."/>
            <person name="Le Paslier M.C."/>
            <person name="Lippi Y."/>
            <person name="Lorenzon L."/>
            <person name="Mandel J.R."/>
            <person name="Marage G."/>
            <person name="Marchand G."/>
            <person name="Marquand E."/>
            <person name="Bret-Mestries E."/>
            <person name="Morien E."/>
            <person name="Nambeesan S."/>
            <person name="Nguyen T."/>
            <person name="Pegot-Espagnet P."/>
            <person name="Pouilly N."/>
            <person name="Raftis F."/>
            <person name="Sallet E."/>
            <person name="Schiex T."/>
            <person name="Thomas J."/>
            <person name="Vandecasteele C."/>
            <person name="Vares D."/>
            <person name="Vear F."/>
            <person name="Vautrin S."/>
            <person name="Crespi M."/>
            <person name="Mangin B."/>
            <person name="Burke J.M."/>
            <person name="Salse J."/>
            <person name="Munos S."/>
            <person name="Vincourt P."/>
            <person name="Rieseberg L.H."/>
            <person name="Langlade N.B."/>
        </authorList>
    </citation>
    <scope>NUCLEOTIDE SEQUENCE [LARGE SCALE GENOMIC DNA]</scope>
    <source>
        <strain evidence="8">cv. SF193</strain>
        <tissue evidence="6">Leaves</tissue>
    </source>
</reference>
<proteinExistence type="inferred from homology"/>
<accession>A0A251V187</accession>
<evidence type="ECO:0000313" key="6">
    <source>
        <dbReference type="EMBL" id="KAF5811239.1"/>
    </source>
</evidence>
<dbReference type="OMA" id="HMTEPYK"/>
<keyword evidence="3 5" id="KW-0560">Oxidoreductase</keyword>
<gene>
    <name evidence="7" type="ORF">HannXRQ_Chr04g0119131</name>
    <name evidence="6" type="ORF">HanXRQr2_Chr04g0179151</name>
</gene>
<reference evidence="7" key="2">
    <citation type="submission" date="2017-02" db="EMBL/GenBank/DDBJ databases">
        <title>Sunflower complete genome.</title>
        <authorList>
            <person name="Langlade N."/>
            <person name="Munos S."/>
        </authorList>
    </citation>
    <scope>NUCLEOTIDE SEQUENCE [LARGE SCALE GENOMIC DNA]</scope>
    <source>
        <tissue evidence="7">Leaves</tissue>
    </source>
</reference>
<dbReference type="InterPro" id="IPR045313">
    <property type="entry name" value="CBR1-like"/>
</dbReference>
<dbReference type="AlphaFoldDB" id="A0A251V187"/>
<evidence type="ECO:0000256" key="3">
    <source>
        <dbReference type="ARBA" id="ARBA00023002"/>
    </source>
</evidence>
<evidence type="ECO:0000313" key="7">
    <source>
        <dbReference type="EMBL" id="OTG29154.1"/>
    </source>
</evidence>
<evidence type="ECO:0000256" key="2">
    <source>
        <dbReference type="ARBA" id="ARBA00022857"/>
    </source>
</evidence>
<organism evidence="7 8">
    <name type="scientific">Helianthus annuus</name>
    <name type="common">Common sunflower</name>
    <dbReference type="NCBI Taxonomy" id="4232"/>
    <lineage>
        <taxon>Eukaryota</taxon>
        <taxon>Viridiplantae</taxon>
        <taxon>Streptophyta</taxon>
        <taxon>Embryophyta</taxon>
        <taxon>Tracheophyta</taxon>
        <taxon>Spermatophyta</taxon>
        <taxon>Magnoliopsida</taxon>
        <taxon>eudicotyledons</taxon>
        <taxon>Gunneridae</taxon>
        <taxon>Pentapetalae</taxon>
        <taxon>asterids</taxon>
        <taxon>campanulids</taxon>
        <taxon>Asterales</taxon>
        <taxon>Asteraceae</taxon>
        <taxon>Asteroideae</taxon>
        <taxon>Heliantheae alliance</taxon>
        <taxon>Heliantheae</taxon>
        <taxon>Helianthus</taxon>
    </lineage>
</organism>
<dbReference type="EMBL" id="MNCJ02000319">
    <property type="protein sequence ID" value="KAF5811239.1"/>
    <property type="molecule type" value="Genomic_DNA"/>
</dbReference>
<dbReference type="Pfam" id="PF00106">
    <property type="entry name" value="adh_short"/>
    <property type="match status" value="1"/>
</dbReference>
<dbReference type="PRINTS" id="PR00081">
    <property type="entry name" value="GDHRDH"/>
</dbReference>
<sequence>MEEQRCAVVTGGNRGIGLEICRQLASNGVFVILTSRNQSNGEEAVGKLNVFGLSNVVFHQLDINDPSSIACLAKFVQTQFGKLDILINNAGELGLIIHADEKEFRDGGGFLQVVDEKAHLFANIMEEPYELGEKCLKTNFYATKTVTEALIPLLQLSKSPRIVNVSSVYGDLYWFHNEKLKEELLDIDNLIEERIDEIIQWFLSDFKAGKLQENGWPLTVSAYKVSKAALNAYTRLMARKHKNILVNCVHPGYVITDMTYQTGIITVDEGAKGPVMVALLPDNGPSGVYFDQTQIAPFSSTSIPF</sequence>
<dbReference type="Proteomes" id="UP000215914">
    <property type="component" value="Chromosome 4"/>
</dbReference>
<name>A0A251V187_HELAN</name>
<reference evidence="6" key="3">
    <citation type="submission" date="2020-06" db="EMBL/GenBank/DDBJ databases">
        <title>Helianthus annuus Genome sequencing and assembly Release 2.</title>
        <authorList>
            <person name="Gouzy J."/>
            <person name="Langlade N."/>
            <person name="Munos S."/>
        </authorList>
    </citation>
    <scope>NUCLEOTIDE SEQUENCE</scope>
    <source>
        <tissue evidence="6">Leaves</tissue>
    </source>
</reference>
<dbReference type="InParanoid" id="A0A251V187"/>
<dbReference type="STRING" id="4232.A0A251V187"/>
<dbReference type="PANTHER" id="PTHR43490:SF135">
    <property type="entry name" value="OS02G0640800 PROTEIN"/>
    <property type="match status" value="1"/>
</dbReference>
<dbReference type="Gene3D" id="3.40.50.720">
    <property type="entry name" value="NAD(P)-binding Rossmann-like Domain"/>
    <property type="match status" value="1"/>
</dbReference>
<comment type="similarity">
    <text evidence="1 4">Belongs to the short-chain dehydrogenases/reductases (SDR) family.</text>
</comment>
<evidence type="ECO:0000256" key="1">
    <source>
        <dbReference type="ARBA" id="ARBA00006484"/>
    </source>
</evidence>
<dbReference type="OrthoDB" id="1933717at2759"/>
<keyword evidence="8" id="KW-1185">Reference proteome</keyword>
<dbReference type="GO" id="GO:0016616">
    <property type="term" value="F:oxidoreductase activity, acting on the CH-OH group of donors, NAD or NADP as acceptor"/>
    <property type="evidence" value="ECO:0007669"/>
    <property type="project" value="InterPro"/>
</dbReference>